<accession>A0A427YDD9</accession>
<dbReference type="GO" id="GO:0009986">
    <property type="term" value="C:cell surface"/>
    <property type="evidence" value="ECO:0007669"/>
    <property type="project" value="TreeGrafter"/>
</dbReference>
<dbReference type="GO" id="GO:0008270">
    <property type="term" value="F:zinc ion binding"/>
    <property type="evidence" value="ECO:0007669"/>
    <property type="project" value="TreeGrafter"/>
</dbReference>
<comment type="caution">
    <text evidence="2">The sequence shown here is derived from an EMBL/GenBank/DDBJ whole genome shotgun (WGS) entry which is preliminary data.</text>
</comment>
<dbReference type="GO" id="GO:0005576">
    <property type="term" value="C:extracellular region"/>
    <property type="evidence" value="ECO:0007669"/>
    <property type="project" value="TreeGrafter"/>
</dbReference>
<gene>
    <name evidence="2" type="ORF">EHS25_002774</name>
</gene>
<dbReference type="Gene3D" id="3.40.390.10">
    <property type="entry name" value="Collagenase (Catalytic Domain)"/>
    <property type="match status" value="1"/>
</dbReference>
<organism evidence="2 3">
    <name type="scientific">Saitozyma podzolica</name>
    <dbReference type="NCBI Taxonomy" id="1890683"/>
    <lineage>
        <taxon>Eukaryota</taxon>
        <taxon>Fungi</taxon>
        <taxon>Dikarya</taxon>
        <taxon>Basidiomycota</taxon>
        <taxon>Agaricomycotina</taxon>
        <taxon>Tremellomycetes</taxon>
        <taxon>Tremellales</taxon>
        <taxon>Trimorphomycetaceae</taxon>
        <taxon>Saitozyma</taxon>
    </lineage>
</organism>
<evidence type="ECO:0000259" key="1">
    <source>
        <dbReference type="Pfam" id="PF13933"/>
    </source>
</evidence>
<reference evidence="2 3" key="1">
    <citation type="submission" date="2018-11" db="EMBL/GenBank/DDBJ databases">
        <title>Genome sequence of Saitozyma podzolica DSM 27192.</title>
        <authorList>
            <person name="Aliyu H."/>
            <person name="Gorte O."/>
            <person name="Ochsenreither K."/>
        </authorList>
    </citation>
    <scope>NUCLEOTIDE SEQUENCE [LARGE SCALE GENOMIC DNA]</scope>
    <source>
        <strain evidence="2 3">DSM 27192</strain>
    </source>
</reference>
<dbReference type="GO" id="GO:0008237">
    <property type="term" value="F:metallopeptidase activity"/>
    <property type="evidence" value="ECO:0007669"/>
    <property type="project" value="InterPro"/>
</dbReference>
<feature type="domain" description="Putative peptidase" evidence="1">
    <location>
        <begin position="4"/>
        <end position="245"/>
    </location>
</feature>
<dbReference type="GO" id="GO:0005178">
    <property type="term" value="F:integrin binding"/>
    <property type="evidence" value="ECO:0007669"/>
    <property type="project" value="TreeGrafter"/>
</dbReference>
<sequence>MLALCLLLPVLALAQPVSVSDASDDLLSAFEPNTTAWSAGARDSYSVWGSSCNTTQLVKVSPRLSSSLRMRGTTSGGLATIPCNFQRWFGTTNHPNQIQGLFDRIVAGDKGNISFTCDDLDSECNGQYGVIPGYFSPSTPELTVVCPTFFLSKNPLDQLCTRGQTISSQGSESTDGSWFLHRLLHLPTATGGGLSDVVDTSHEAVELARGVNASQTVKSIHSIQYYALDVYAADLLLPGEGCLGDTSVEVSSSE</sequence>
<dbReference type="Proteomes" id="UP000279259">
    <property type="component" value="Unassembled WGS sequence"/>
</dbReference>
<evidence type="ECO:0000313" key="2">
    <source>
        <dbReference type="EMBL" id="RSH89108.1"/>
    </source>
</evidence>
<proteinExistence type="predicted"/>
<dbReference type="SUPFAM" id="SSF55486">
    <property type="entry name" value="Metalloproteases ('zincins'), catalytic domain"/>
    <property type="match status" value="1"/>
</dbReference>
<dbReference type="PANTHER" id="PTHR39399">
    <property type="entry name" value="PROTEIN ZPS1"/>
    <property type="match status" value="1"/>
</dbReference>
<dbReference type="PANTHER" id="PTHR39399:SF1">
    <property type="entry name" value="PROTEIN ZPS1"/>
    <property type="match status" value="1"/>
</dbReference>
<dbReference type="EMBL" id="RSCD01000015">
    <property type="protein sequence ID" value="RSH89108.1"/>
    <property type="molecule type" value="Genomic_DNA"/>
</dbReference>
<dbReference type="InterPro" id="IPR039124">
    <property type="entry name" value="PRA1-like"/>
</dbReference>
<dbReference type="GO" id="GO:0009277">
    <property type="term" value="C:fungal-type cell wall"/>
    <property type="evidence" value="ECO:0007669"/>
    <property type="project" value="TreeGrafter"/>
</dbReference>
<protein>
    <recommendedName>
        <fullName evidence="1">Putative peptidase domain-containing protein</fullName>
    </recommendedName>
</protein>
<dbReference type="InterPro" id="IPR024079">
    <property type="entry name" value="MetalloPept_cat_dom_sf"/>
</dbReference>
<dbReference type="Pfam" id="PF13933">
    <property type="entry name" value="HRXXH"/>
    <property type="match status" value="1"/>
</dbReference>
<keyword evidence="3" id="KW-1185">Reference proteome</keyword>
<evidence type="ECO:0000313" key="3">
    <source>
        <dbReference type="Proteomes" id="UP000279259"/>
    </source>
</evidence>
<dbReference type="OrthoDB" id="4689212at2759"/>
<dbReference type="InterPro" id="IPR029482">
    <property type="entry name" value="HRXXH"/>
</dbReference>
<name>A0A427YDD9_9TREE</name>
<dbReference type="STRING" id="1890683.A0A427YDD9"/>
<dbReference type="AlphaFoldDB" id="A0A427YDD9"/>